<sequence length="525" mass="58723">MYDLVILNGKVFNGNDEVSKKLNIGITNDKIMTITELPIEGKKIIDASNKYVSPGFIDVHGHSDLIPLLGANYNSKLYQGVTTEINGNCGIGPVPSSKKTVELTKKYMSDNLSVSDKNFDFENINSLGKLKKLMESYPFNINQGYLIGGGTIRIAVMGFDDREATQEEIEKMQFLLEEELKAGAYGISFGLIYPPGSFTYSKEIIEMLKVIKKYNKVAVFHMRNEGEKVQESVEEMIFIAKESGAKVEISHFKIMYKPLWNTSSKLIEMVNEARNNGVQISFDQYPYTASATSLFVLIPSNLFAVGLKAMIEKLDINDKSLLTQISDKIEKRGGADRVIVASVIEKFKEAEGKNLLDISKMWNLSPEQCVVKLIKESTGKISAIYFSMSENDVENIMKQKYGIIASDGYSYPVESPEGFGFPHPRNFGTFPKFLEIVREKKFLSIEEALKKITSLPAKVFNVENRGIIKEGAFADITILDFEKVKDNSTFNTPFKKPSGIDYVIVNGKIAIENGIYTQITNGKII</sequence>
<dbReference type="EMBL" id="CP028103">
    <property type="protein sequence ID" value="AVQ30058.1"/>
    <property type="molecule type" value="Genomic_DNA"/>
</dbReference>
<accession>A0ABM6U191</accession>
<name>A0ABM6U191_FUSVA</name>
<dbReference type="Pfam" id="PF07969">
    <property type="entry name" value="Amidohydro_3"/>
    <property type="match status" value="2"/>
</dbReference>
<dbReference type="Gene3D" id="3.20.20.140">
    <property type="entry name" value="Metal-dependent hydrolases"/>
    <property type="match status" value="1"/>
</dbReference>
<proteinExistence type="predicted"/>
<dbReference type="Gene3D" id="3.30.1490.130">
    <property type="entry name" value="D-aminoacylase. Domain 3"/>
    <property type="match status" value="1"/>
</dbReference>
<dbReference type="CDD" id="cd01297">
    <property type="entry name" value="D-aminoacylase"/>
    <property type="match status" value="1"/>
</dbReference>
<dbReference type="InterPro" id="IPR011059">
    <property type="entry name" value="Metal-dep_hydrolase_composite"/>
</dbReference>
<reference evidence="3" key="1">
    <citation type="journal article" date="2018" name="MSphere">
        <title>Fusobacterium Genomics Using MinION and Illumina Sequencing Enables Genome Completion and Correction.</title>
        <authorList>
            <person name="Todd S.M."/>
            <person name="Settlage R.E."/>
            <person name="Lahmers K.K."/>
            <person name="Slade D.J."/>
        </authorList>
    </citation>
    <scope>NUCLEOTIDE SEQUENCE [LARGE SCALE GENOMIC DNA]</scope>
    <source>
        <strain evidence="3">ATCC 27725</strain>
    </source>
</reference>
<dbReference type="SUPFAM" id="SSF51556">
    <property type="entry name" value="Metallo-dependent hydrolases"/>
    <property type="match status" value="1"/>
</dbReference>
<dbReference type="PANTHER" id="PTHR11647:SF1">
    <property type="entry name" value="COLLAPSIN RESPONSE MEDIATOR PROTEIN"/>
    <property type="match status" value="1"/>
</dbReference>
<dbReference type="Gene3D" id="2.30.40.10">
    <property type="entry name" value="Urease, subunit C, domain 1"/>
    <property type="match status" value="1"/>
</dbReference>
<dbReference type="RefSeq" id="WP_005949523.1">
    <property type="nucleotide sequence ID" value="NZ_CP028103.1"/>
</dbReference>
<dbReference type="InterPro" id="IPR050378">
    <property type="entry name" value="Metallo-dep_Hydrolases_sf"/>
</dbReference>
<gene>
    <name evidence="2" type="ORF">C4N18_01990</name>
</gene>
<dbReference type="SUPFAM" id="SSF51338">
    <property type="entry name" value="Composite domain of metallo-dependent hydrolases"/>
    <property type="match status" value="1"/>
</dbReference>
<feature type="domain" description="Amidohydrolase 3" evidence="1">
    <location>
        <begin position="422"/>
        <end position="510"/>
    </location>
</feature>
<organism evidence="2 3">
    <name type="scientific">Fusobacterium varium ATCC 27725</name>
    <dbReference type="NCBI Taxonomy" id="469618"/>
    <lineage>
        <taxon>Bacteria</taxon>
        <taxon>Fusobacteriati</taxon>
        <taxon>Fusobacteriota</taxon>
        <taxon>Fusobacteriia</taxon>
        <taxon>Fusobacteriales</taxon>
        <taxon>Fusobacteriaceae</taxon>
        <taxon>Fusobacterium</taxon>
    </lineage>
</organism>
<dbReference type="GeneID" id="77466747"/>
<protein>
    <submittedName>
        <fullName evidence="2">D-aminoacylase</fullName>
    </submittedName>
</protein>
<keyword evidence="3" id="KW-1185">Reference proteome</keyword>
<dbReference type="Proteomes" id="UP000241238">
    <property type="component" value="Chromosome"/>
</dbReference>
<evidence type="ECO:0000259" key="1">
    <source>
        <dbReference type="Pfam" id="PF07969"/>
    </source>
</evidence>
<evidence type="ECO:0000313" key="2">
    <source>
        <dbReference type="EMBL" id="AVQ30058.1"/>
    </source>
</evidence>
<dbReference type="InterPro" id="IPR013108">
    <property type="entry name" value="Amidohydro_3"/>
</dbReference>
<dbReference type="InterPro" id="IPR032466">
    <property type="entry name" value="Metal_Hydrolase"/>
</dbReference>
<dbReference type="PANTHER" id="PTHR11647">
    <property type="entry name" value="HYDRANTOINASE/DIHYDROPYRIMIDINASE FAMILY MEMBER"/>
    <property type="match status" value="1"/>
</dbReference>
<dbReference type="InterPro" id="IPR023100">
    <property type="entry name" value="D-aminoacylase_insert_dom_sf"/>
</dbReference>
<feature type="domain" description="Amidohydrolase 3" evidence="1">
    <location>
        <begin position="43"/>
        <end position="191"/>
    </location>
</feature>
<evidence type="ECO:0000313" key="3">
    <source>
        <dbReference type="Proteomes" id="UP000241238"/>
    </source>
</evidence>